<feature type="domain" description="TIL" evidence="2">
    <location>
        <begin position="89"/>
        <end position="150"/>
    </location>
</feature>
<dbReference type="InterPro" id="IPR036084">
    <property type="entry name" value="Ser_inhib-like_sf"/>
</dbReference>
<dbReference type="SUPFAM" id="SSF57567">
    <property type="entry name" value="Serine protease inhibitors"/>
    <property type="match status" value="1"/>
</dbReference>
<proteinExistence type="predicted"/>
<protein>
    <recommendedName>
        <fullName evidence="2">TIL domain-containing protein</fullName>
    </recommendedName>
</protein>
<dbReference type="Proteomes" id="UP001154114">
    <property type="component" value="Chromosome 8"/>
</dbReference>
<gene>
    <name evidence="3" type="ORF">CINC_LOCUS12739</name>
</gene>
<organism evidence="3 4">
    <name type="scientific">Chrysodeixis includens</name>
    <name type="common">Soybean looper</name>
    <name type="synonym">Pseudoplusia includens</name>
    <dbReference type="NCBI Taxonomy" id="689277"/>
    <lineage>
        <taxon>Eukaryota</taxon>
        <taxon>Metazoa</taxon>
        <taxon>Ecdysozoa</taxon>
        <taxon>Arthropoda</taxon>
        <taxon>Hexapoda</taxon>
        <taxon>Insecta</taxon>
        <taxon>Pterygota</taxon>
        <taxon>Neoptera</taxon>
        <taxon>Endopterygota</taxon>
        <taxon>Lepidoptera</taxon>
        <taxon>Glossata</taxon>
        <taxon>Ditrysia</taxon>
        <taxon>Noctuoidea</taxon>
        <taxon>Noctuidae</taxon>
        <taxon>Plusiinae</taxon>
        <taxon>Chrysodeixis</taxon>
    </lineage>
</organism>
<feature type="chain" id="PRO_5040199098" description="TIL domain-containing protein" evidence="1">
    <location>
        <begin position="22"/>
        <end position="161"/>
    </location>
</feature>
<dbReference type="InterPro" id="IPR002919">
    <property type="entry name" value="TIL_dom"/>
</dbReference>
<keyword evidence="4" id="KW-1185">Reference proteome</keyword>
<dbReference type="Gene3D" id="2.10.25.10">
    <property type="entry name" value="Laminin"/>
    <property type="match status" value="2"/>
</dbReference>
<reference evidence="3" key="1">
    <citation type="submission" date="2021-12" db="EMBL/GenBank/DDBJ databases">
        <authorList>
            <person name="King R."/>
        </authorList>
    </citation>
    <scope>NUCLEOTIDE SEQUENCE</scope>
</reference>
<dbReference type="EMBL" id="LR824011">
    <property type="protein sequence ID" value="CAH0627368.1"/>
    <property type="molecule type" value="Genomic_DNA"/>
</dbReference>
<evidence type="ECO:0000256" key="1">
    <source>
        <dbReference type="SAM" id="SignalP"/>
    </source>
</evidence>
<accession>A0A9P0C794</accession>
<keyword evidence="1" id="KW-0732">Signal</keyword>
<evidence type="ECO:0000259" key="2">
    <source>
        <dbReference type="Pfam" id="PF01826"/>
    </source>
</evidence>
<dbReference type="Pfam" id="PF01826">
    <property type="entry name" value="TIL"/>
    <property type="match status" value="1"/>
</dbReference>
<name>A0A9P0C794_CHRIL</name>
<evidence type="ECO:0000313" key="4">
    <source>
        <dbReference type="Proteomes" id="UP001154114"/>
    </source>
</evidence>
<sequence>MTRSVFISLCCIVLTIHYSSPLSCGPGEVEDDCVSNCVDDCPVREFQDRDCFAPSICGTPVCKCAFNRRRDINGTCIHTTKCPPFKCNRPNEEYVACPPYCPSDDCKQATPKGKCPVLGRILIVVECIPTCRCIKGYWRKNGVCVPYHDCPKDLLPKLLIG</sequence>
<feature type="signal peptide" evidence="1">
    <location>
        <begin position="1"/>
        <end position="21"/>
    </location>
</feature>
<evidence type="ECO:0000313" key="3">
    <source>
        <dbReference type="EMBL" id="CAH0627368.1"/>
    </source>
</evidence>
<dbReference type="AlphaFoldDB" id="A0A9P0C794"/>
<dbReference type="OrthoDB" id="6236007at2759"/>